<organism evidence="7 8">
    <name type="scientific">Daucus carota subsp. sativus</name>
    <name type="common">Carrot</name>
    <dbReference type="NCBI Taxonomy" id="79200"/>
    <lineage>
        <taxon>Eukaryota</taxon>
        <taxon>Viridiplantae</taxon>
        <taxon>Streptophyta</taxon>
        <taxon>Embryophyta</taxon>
        <taxon>Tracheophyta</taxon>
        <taxon>Spermatophyta</taxon>
        <taxon>Magnoliopsida</taxon>
        <taxon>eudicotyledons</taxon>
        <taxon>Gunneridae</taxon>
        <taxon>Pentapetalae</taxon>
        <taxon>asterids</taxon>
        <taxon>campanulids</taxon>
        <taxon>Apiales</taxon>
        <taxon>Apiaceae</taxon>
        <taxon>Apioideae</taxon>
        <taxon>Scandiceae</taxon>
        <taxon>Daucinae</taxon>
        <taxon>Daucus</taxon>
        <taxon>Daucus sect. Daucus</taxon>
    </lineage>
</organism>
<feature type="compositionally biased region" description="Basic residues" evidence="6">
    <location>
        <begin position="164"/>
        <end position="174"/>
    </location>
</feature>
<dbReference type="GO" id="GO:0005634">
    <property type="term" value="C:nucleus"/>
    <property type="evidence" value="ECO:0007669"/>
    <property type="project" value="UniProtKB-SubCell"/>
</dbReference>
<protein>
    <submittedName>
        <fullName evidence="7">Uncharacterized protein</fullName>
    </submittedName>
</protein>
<comment type="subcellular location">
    <subcellularLocation>
        <location evidence="1">Nucleus</location>
    </subcellularLocation>
</comment>
<name>A0A162AUW9_DAUCS</name>
<evidence type="ECO:0000256" key="1">
    <source>
        <dbReference type="ARBA" id="ARBA00004123"/>
    </source>
</evidence>
<dbReference type="GO" id="GO:0046983">
    <property type="term" value="F:protein dimerization activity"/>
    <property type="evidence" value="ECO:0007669"/>
    <property type="project" value="InterPro"/>
</dbReference>
<dbReference type="InterPro" id="IPR011598">
    <property type="entry name" value="bHLH_dom"/>
</dbReference>
<accession>A0A162AUW9</accession>
<dbReference type="InterPro" id="IPR036638">
    <property type="entry name" value="HLH_DNA-bd_sf"/>
</dbReference>
<gene>
    <name evidence="7" type="ORF">DCAR_0207996</name>
</gene>
<dbReference type="SUPFAM" id="SSF47459">
    <property type="entry name" value="HLH, helix-loop-helix DNA-binding domain"/>
    <property type="match status" value="1"/>
</dbReference>
<feature type="compositionally biased region" description="Polar residues" evidence="6">
    <location>
        <begin position="62"/>
        <end position="71"/>
    </location>
</feature>
<feature type="compositionally biased region" description="Low complexity" evidence="6">
    <location>
        <begin position="154"/>
        <end position="163"/>
    </location>
</feature>
<evidence type="ECO:0000256" key="6">
    <source>
        <dbReference type="SAM" id="MobiDB-lite"/>
    </source>
</evidence>
<dbReference type="Gene3D" id="4.10.280.10">
    <property type="entry name" value="Helix-loop-helix DNA-binding domain"/>
    <property type="match status" value="1"/>
</dbReference>
<dbReference type="Proteomes" id="UP000077755">
    <property type="component" value="Chromosome 2"/>
</dbReference>
<keyword evidence="2" id="KW-0805">Transcription regulation</keyword>
<dbReference type="CDD" id="cd11393">
    <property type="entry name" value="bHLH_AtbHLH_like"/>
    <property type="match status" value="1"/>
</dbReference>
<dbReference type="Gramene" id="KZN06243">
    <property type="protein sequence ID" value="KZN06243"/>
    <property type="gene ID" value="DCAR_007080"/>
</dbReference>
<dbReference type="AlphaFoldDB" id="A0A162AUW9"/>
<evidence type="ECO:0000256" key="5">
    <source>
        <dbReference type="ARBA" id="ARBA00023242"/>
    </source>
</evidence>
<keyword evidence="5" id="KW-0539">Nucleus</keyword>
<sequence length="298" mass="33473">MIPPTGEENLQTPVEDIRKWIDNTQEEFHFEDLNFPTPEKPQEFKTNASQFPQEEIGHDTTSKSPRAQSGTPDAPKVDMLSPELKSPILMQSENEASKGEAAAKIVQGRGMPADNDITIINPTVTGETTRNRKRKEIVVDVNDNYEKNARFPRRVASSSASQRVAHHTHPGKKSKLSINDQLMAIQELIPGSQKKDMATTLAEAVEYLIYMKIQEQMLQQEVQQLRQAMVMMYQSIQNFMQNPLGTPLNMGGHAQLGGMGFRPTVQPSMNSFVHPQAPGPSQQQRIDWDQIGDTQRII</sequence>
<evidence type="ECO:0000256" key="4">
    <source>
        <dbReference type="ARBA" id="ARBA00023163"/>
    </source>
</evidence>
<evidence type="ECO:0000313" key="8">
    <source>
        <dbReference type="Proteomes" id="UP000077755"/>
    </source>
</evidence>
<keyword evidence="8" id="KW-1185">Reference proteome</keyword>
<dbReference type="PROSITE" id="PS50888">
    <property type="entry name" value="BHLH"/>
    <property type="match status" value="1"/>
</dbReference>
<evidence type="ECO:0000313" key="7">
    <source>
        <dbReference type="EMBL" id="WOG88761.1"/>
    </source>
</evidence>
<keyword evidence="3" id="KW-0238">DNA-binding</keyword>
<keyword evidence="4" id="KW-0804">Transcription</keyword>
<proteinExistence type="predicted"/>
<feature type="region of interest" description="Disordered" evidence="6">
    <location>
        <begin position="29"/>
        <end position="79"/>
    </location>
</feature>
<evidence type="ECO:0000256" key="2">
    <source>
        <dbReference type="ARBA" id="ARBA00023015"/>
    </source>
</evidence>
<dbReference type="InterPro" id="IPR045239">
    <property type="entry name" value="bHLH95_bHLH"/>
</dbReference>
<feature type="region of interest" description="Disordered" evidence="6">
    <location>
        <begin position="153"/>
        <end position="174"/>
    </location>
</feature>
<reference evidence="7" key="1">
    <citation type="journal article" date="2016" name="Nat. Genet.">
        <title>A high-quality carrot genome assembly provides new insights into carotenoid accumulation and asterid genome evolution.</title>
        <authorList>
            <person name="Iorizzo M."/>
            <person name="Ellison S."/>
            <person name="Senalik D."/>
            <person name="Zeng P."/>
            <person name="Satapoomin P."/>
            <person name="Huang J."/>
            <person name="Bowman M."/>
            <person name="Iovene M."/>
            <person name="Sanseverino W."/>
            <person name="Cavagnaro P."/>
            <person name="Yildiz M."/>
            <person name="Macko-Podgorni A."/>
            <person name="Moranska E."/>
            <person name="Grzebelus E."/>
            <person name="Grzebelus D."/>
            <person name="Ashrafi H."/>
            <person name="Zheng Z."/>
            <person name="Cheng S."/>
            <person name="Spooner D."/>
            <person name="Van Deynze A."/>
            <person name="Simon P."/>
        </authorList>
    </citation>
    <scope>NUCLEOTIDE SEQUENCE</scope>
    <source>
        <tissue evidence="7">Leaf</tissue>
    </source>
</reference>
<reference evidence="7" key="2">
    <citation type="submission" date="2022-03" db="EMBL/GenBank/DDBJ databases">
        <title>Draft title - Genomic analysis of global carrot germplasm unveils the trajectory of domestication and the origin of high carotenoid orange carrot.</title>
        <authorList>
            <person name="Iorizzo M."/>
            <person name="Ellison S."/>
            <person name="Senalik D."/>
            <person name="Macko-Podgorni A."/>
            <person name="Grzebelus D."/>
            <person name="Bostan H."/>
            <person name="Rolling W."/>
            <person name="Curaba J."/>
            <person name="Simon P."/>
        </authorList>
    </citation>
    <scope>NUCLEOTIDE SEQUENCE</scope>
    <source>
        <tissue evidence="7">Leaf</tissue>
    </source>
</reference>
<dbReference type="GO" id="GO:0003677">
    <property type="term" value="F:DNA binding"/>
    <property type="evidence" value="ECO:0007669"/>
    <property type="project" value="UniProtKB-KW"/>
</dbReference>
<dbReference type="InterPro" id="IPR031066">
    <property type="entry name" value="bHLH_ALC-like_plant"/>
</dbReference>
<dbReference type="EMBL" id="CP093344">
    <property type="protein sequence ID" value="WOG88761.1"/>
    <property type="molecule type" value="Genomic_DNA"/>
</dbReference>
<dbReference type="PANTHER" id="PTHR45855">
    <property type="entry name" value="TRANSCRIPTION FACTOR PIF1-RELATED"/>
    <property type="match status" value="1"/>
</dbReference>
<evidence type="ECO:0000256" key="3">
    <source>
        <dbReference type="ARBA" id="ARBA00023125"/>
    </source>
</evidence>